<dbReference type="Proteomes" id="UP000682782">
    <property type="component" value="Chromosome"/>
</dbReference>
<organism evidence="1 2">
    <name type="scientific">Aristaeella hokkaidonensis</name>
    <dbReference type="NCBI Taxonomy" id="3046382"/>
    <lineage>
        <taxon>Bacteria</taxon>
        <taxon>Bacillati</taxon>
        <taxon>Bacillota</taxon>
        <taxon>Clostridia</taxon>
        <taxon>Eubacteriales</taxon>
        <taxon>Aristaeellaceae</taxon>
        <taxon>Aristaeella</taxon>
    </lineage>
</organism>
<keyword evidence="2" id="KW-1185">Reference proteome</keyword>
<reference evidence="1" key="1">
    <citation type="submission" date="2021-01" db="EMBL/GenBank/DDBJ databases">
        <title>Complete genome sequence of Clostridiales bacterium R-7.</title>
        <authorList>
            <person name="Mahoney-Kurpe S.C."/>
            <person name="Palevich N."/>
            <person name="Koike S."/>
            <person name="Moon C.D."/>
            <person name="Attwood G.T."/>
        </authorList>
    </citation>
    <scope>NUCLEOTIDE SEQUENCE</scope>
    <source>
        <strain evidence="1">R-7</strain>
    </source>
</reference>
<gene>
    <name evidence="1" type="ORF">JYE49_03355</name>
</gene>
<name>A0AC61N780_9FIRM</name>
<sequence>MDKYSYQILPPSTLLNPAPVVLVSCGDPKKPENRNMITVAWAGTVNSDPPMVSVSIRKERYSHGLISASGEFVVNLVDEKMARPVDLCGVKSGRDTDKAKETGLNYIPAEGLDIAPAVEGAPVSLCCKVRHTLELGSHDMFVGEVVSVMVREDLLDAGGSLHLEKAGLIAYSHGLYQKLGEVMGFFGWSVAREDVFKRRMSAYR</sequence>
<proteinExistence type="predicted"/>
<accession>A0AC61N780</accession>
<protein>
    <submittedName>
        <fullName evidence="1">Flavin reductase family protein</fullName>
    </submittedName>
</protein>
<evidence type="ECO:0000313" key="1">
    <source>
        <dbReference type="EMBL" id="QUC67756.1"/>
    </source>
</evidence>
<dbReference type="EMBL" id="CP068393">
    <property type="protein sequence ID" value="QUC67756.1"/>
    <property type="molecule type" value="Genomic_DNA"/>
</dbReference>
<evidence type="ECO:0000313" key="2">
    <source>
        <dbReference type="Proteomes" id="UP000682782"/>
    </source>
</evidence>